<keyword evidence="1" id="KW-1133">Transmembrane helix</keyword>
<dbReference type="AlphaFoldDB" id="A0A497EX19"/>
<feature type="transmembrane region" description="Helical" evidence="1">
    <location>
        <begin position="15"/>
        <end position="33"/>
    </location>
</feature>
<keyword evidence="1" id="KW-0812">Transmembrane</keyword>
<dbReference type="Proteomes" id="UP000272051">
    <property type="component" value="Unassembled WGS sequence"/>
</dbReference>
<feature type="transmembrane region" description="Helical" evidence="1">
    <location>
        <begin position="155"/>
        <end position="173"/>
    </location>
</feature>
<evidence type="ECO:0000313" key="2">
    <source>
        <dbReference type="EMBL" id="RLE51572.1"/>
    </source>
</evidence>
<proteinExistence type="predicted"/>
<feature type="transmembrane region" description="Helical" evidence="1">
    <location>
        <begin position="208"/>
        <end position="225"/>
    </location>
</feature>
<evidence type="ECO:0000313" key="3">
    <source>
        <dbReference type="Proteomes" id="UP000272051"/>
    </source>
</evidence>
<sequence length="408" mass="46530">MILLCLRPFTYWSCLIRVDVLALTFILLSLYAFQTRRFTLLVLSLSLTLLIKQQYLDLPLALILCSLSKLDKEALKSISISVGLVALSYALFEYVFPGFLKSILFYNLLHAKSFFHACKIFYYAYGYEPWALAMLTFALATSLHRVVVKRDLNVIYVYMLINVFFSFAASLKLGSNTNYYIVSSALTAIILSKFLQSHNINRLSKDRQALLIVVFLFSAAMWNIVNVAGFNLETYREGMATVRVFQDLKCGKLVWCDNLLIAYLANLKVSIDPFYYTQLVKAHVLPDINELNWDIYALIWTGNPYRVTSGVEALVDEGVLTLAYSSEYLSVYVSPEIADDVITAFSKQYAVYYLESLRGAFHAMDQLLRALKSTMEFWKVLAYSSIVIYSFLSISSHARGRRACMEDV</sequence>
<protein>
    <submittedName>
        <fullName evidence="2">Uncharacterized protein</fullName>
    </submittedName>
</protein>
<organism evidence="2 3">
    <name type="scientific">Thermoproteota archaeon</name>
    <dbReference type="NCBI Taxonomy" id="2056631"/>
    <lineage>
        <taxon>Archaea</taxon>
        <taxon>Thermoproteota</taxon>
    </lineage>
</organism>
<accession>A0A497EX19</accession>
<reference evidence="2 3" key="1">
    <citation type="submission" date="2018-06" db="EMBL/GenBank/DDBJ databases">
        <title>Extensive metabolic versatility and redundancy in microbially diverse, dynamic hydrothermal sediments.</title>
        <authorList>
            <person name="Dombrowski N."/>
            <person name="Teske A."/>
            <person name="Baker B.J."/>
        </authorList>
    </citation>
    <scope>NUCLEOTIDE SEQUENCE [LARGE SCALE GENOMIC DNA]</scope>
    <source>
        <strain evidence="2">B34_G17</strain>
    </source>
</reference>
<feature type="transmembrane region" description="Helical" evidence="1">
    <location>
        <begin position="75"/>
        <end position="96"/>
    </location>
</feature>
<name>A0A497EX19_9CREN</name>
<dbReference type="EMBL" id="QMQX01000099">
    <property type="protein sequence ID" value="RLE51572.1"/>
    <property type="molecule type" value="Genomic_DNA"/>
</dbReference>
<evidence type="ECO:0000256" key="1">
    <source>
        <dbReference type="SAM" id="Phobius"/>
    </source>
</evidence>
<keyword evidence="1" id="KW-0472">Membrane</keyword>
<comment type="caution">
    <text evidence="2">The sequence shown here is derived from an EMBL/GenBank/DDBJ whole genome shotgun (WGS) entry which is preliminary data.</text>
</comment>
<gene>
    <name evidence="2" type="ORF">DRJ33_05660</name>
</gene>
<feature type="transmembrane region" description="Helical" evidence="1">
    <location>
        <begin position="179"/>
        <end position="196"/>
    </location>
</feature>